<evidence type="ECO:0000313" key="12">
    <source>
        <dbReference type="Proteomes" id="UP000324800"/>
    </source>
</evidence>
<evidence type="ECO:0000259" key="10">
    <source>
        <dbReference type="PROSITE" id="PS50011"/>
    </source>
</evidence>
<dbReference type="InterPro" id="IPR000719">
    <property type="entry name" value="Prot_kinase_dom"/>
</dbReference>
<feature type="binding site" evidence="9">
    <location>
        <position position="37"/>
    </location>
    <ligand>
        <name>ATP</name>
        <dbReference type="ChEBI" id="CHEBI:30616"/>
    </ligand>
</feature>
<dbReference type="InterPro" id="IPR017441">
    <property type="entry name" value="Protein_kinase_ATP_BS"/>
</dbReference>
<evidence type="ECO:0000256" key="4">
    <source>
        <dbReference type="ARBA" id="ARBA00022741"/>
    </source>
</evidence>
<protein>
    <recommendedName>
        <fullName evidence="1">non-specific serine/threonine protein kinase</fullName>
        <ecNumber evidence="1">2.7.11.1</ecNumber>
    </recommendedName>
</protein>
<dbReference type="PROSITE" id="PS50011">
    <property type="entry name" value="PROTEIN_KINASE_DOM"/>
    <property type="match status" value="1"/>
</dbReference>
<dbReference type="Pfam" id="PF00069">
    <property type="entry name" value="Pkinase"/>
    <property type="match status" value="1"/>
</dbReference>
<comment type="catalytic activity">
    <reaction evidence="8">
        <text>L-seryl-[protein] + ATP = O-phospho-L-seryl-[protein] + ADP + H(+)</text>
        <dbReference type="Rhea" id="RHEA:17989"/>
        <dbReference type="Rhea" id="RHEA-COMP:9863"/>
        <dbReference type="Rhea" id="RHEA-COMP:11604"/>
        <dbReference type="ChEBI" id="CHEBI:15378"/>
        <dbReference type="ChEBI" id="CHEBI:29999"/>
        <dbReference type="ChEBI" id="CHEBI:30616"/>
        <dbReference type="ChEBI" id="CHEBI:83421"/>
        <dbReference type="ChEBI" id="CHEBI:456216"/>
        <dbReference type="EC" id="2.7.11.1"/>
    </reaction>
</comment>
<dbReference type="AlphaFoldDB" id="A0A5J4VPN7"/>
<dbReference type="GO" id="GO:0005737">
    <property type="term" value="C:cytoplasm"/>
    <property type="evidence" value="ECO:0007669"/>
    <property type="project" value="TreeGrafter"/>
</dbReference>
<gene>
    <name evidence="11" type="ORF">EZS28_019912</name>
</gene>
<evidence type="ECO:0000256" key="7">
    <source>
        <dbReference type="ARBA" id="ARBA00047899"/>
    </source>
</evidence>
<evidence type="ECO:0000256" key="5">
    <source>
        <dbReference type="ARBA" id="ARBA00022777"/>
    </source>
</evidence>
<comment type="caution">
    <text evidence="11">The sequence shown here is derived from an EMBL/GenBank/DDBJ whole genome shotgun (WGS) entry which is preliminary data.</text>
</comment>
<dbReference type="InterPro" id="IPR011009">
    <property type="entry name" value="Kinase-like_dom_sf"/>
</dbReference>
<dbReference type="PROSITE" id="PS00107">
    <property type="entry name" value="PROTEIN_KINASE_ATP"/>
    <property type="match status" value="1"/>
</dbReference>
<evidence type="ECO:0000256" key="1">
    <source>
        <dbReference type="ARBA" id="ARBA00012513"/>
    </source>
</evidence>
<keyword evidence="6 9" id="KW-0067">ATP-binding</keyword>
<dbReference type="SUPFAM" id="SSF56112">
    <property type="entry name" value="Protein kinase-like (PK-like)"/>
    <property type="match status" value="1"/>
</dbReference>
<dbReference type="OrthoDB" id="2018507at2759"/>
<dbReference type="EC" id="2.7.11.1" evidence="1"/>
<name>A0A5J4VPN7_9EUKA</name>
<feature type="domain" description="Protein kinase" evidence="10">
    <location>
        <begin position="8"/>
        <end position="352"/>
    </location>
</feature>
<keyword evidence="5" id="KW-0418">Kinase</keyword>
<organism evidence="11 12">
    <name type="scientific">Streblomastix strix</name>
    <dbReference type="NCBI Taxonomy" id="222440"/>
    <lineage>
        <taxon>Eukaryota</taxon>
        <taxon>Metamonada</taxon>
        <taxon>Preaxostyla</taxon>
        <taxon>Oxymonadida</taxon>
        <taxon>Streblomastigidae</taxon>
        <taxon>Streblomastix</taxon>
    </lineage>
</organism>
<dbReference type="GO" id="GO:0004674">
    <property type="term" value="F:protein serine/threonine kinase activity"/>
    <property type="evidence" value="ECO:0007669"/>
    <property type="project" value="UniProtKB-KW"/>
</dbReference>
<dbReference type="Gene3D" id="1.10.510.10">
    <property type="entry name" value="Transferase(Phosphotransferase) domain 1"/>
    <property type="match status" value="1"/>
</dbReference>
<evidence type="ECO:0000256" key="6">
    <source>
        <dbReference type="ARBA" id="ARBA00022840"/>
    </source>
</evidence>
<keyword evidence="4 9" id="KW-0547">Nucleotide-binding</keyword>
<dbReference type="PANTHER" id="PTHR22967">
    <property type="entry name" value="SERINE/THREONINE PROTEIN KINASE"/>
    <property type="match status" value="1"/>
</dbReference>
<accession>A0A5J4VPN7</accession>
<dbReference type="GO" id="GO:0005524">
    <property type="term" value="F:ATP binding"/>
    <property type="evidence" value="ECO:0007669"/>
    <property type="project" value="UniProtKB-UniRule"/>
</dbReference>
<sequence length="367" mass="42553">MKMGLGTVRIVKTIGKGGTSVVYLVRDVQNNREYALKRIIVATPVAKDDCEREIKYMKGFNHPNIVPILHAEVKRIGGLGFEYFIVMEYCPSTLLDNMNQVAGTTRLSEKEILLIFEQILSGVIYLHTRNPPVIHRDLIVDNIFVSVDGKHKIGDLGSCTTSQYNPQGLLPIQLQALREYIYEKTTPSYRSPEMINFYNMKRIGPKADIWALGCLLYTMCFYINPFERQNAQGEYDAAECEKAIKDVDYVYPTEEEWILAERERVEILQRMRALQKRKEQDKKNGNKFNDLNDPDQQFLLQMNLNDEEYESALEMREMYSLELLALIDFMLEPDPDVRPNALQVMARLCTILKKSYPKELKRKTQNQ</sequence>
<dbReference type="EMBL" id="SNRW01005701">
    <property type="protein sequence ID" value="KAA6384562.1"/>
    <property type="molecule type" value="Genomic_DNA"/>
</dbReference>
<evidence type="ECO:0000256" key="8">
    <source>
        <dbReference type="ARBA" id="ARBA00048679"/>
    </source>
</evidence>
<evidence type="ECO:0000313" key="11">
    <source>
        <dbReference type="EMBL" id="KAA6384562.1"/>
    </source>
</evidence>
<dbReference type="PANTHER" id="PTHR22967:SF57">
    <property type="entry name" value="AUXILIN, ISOFORM A-RELATED"/>
    <property type="match status" value="1"/>
</dbReference>
<evidence type="ECO:0000256" key="9">
    <source>
        <dbReference type="PROSITE-ProRule" id="PRU10141"/>
    </source>
</evidence>
<evidence type="ECO:0000256" key="2">
    <source>
        <dbReference type="ARBA" id="ARBA00022527"/>
    </source>
</evidence>
<keyword evidence="3" id="KW-0808">Transferase</keyword>
<keyword evidence="2" id="KW-0723">Serine/threonine-protein kinase</keyword>
<reference evidence="11 12" key="1">
    <citation type="submission" date="2019-03" db="EMBL/GenBank/DDBJ databases">
        <title>Single cell metagenomics reveals metabolic interactions within the superorganism composed of flagellate Streblomastix strix and complex community of Bacteroidetes bacteria on its surface.</title>
        <authorList>
            <person name="Treitli S.C."/>
            <person name="Kolisko M."/>
            <person name="Husnik F."/>
            <person name="Keeling P."/>
            <person name="Hampl V."/>
        </authorList>
    </citation>
    <scope>NUCLEOTIDE SEQUENCE [LARGE SCALE GENOMIC DNA]</scope>
    <source>
        <strain evidence="11">ST1C</strain>
    </source>
</reference>
<comment type="catalytic activity">
    <reaction evidence="7">
        <text>L-threonyl-[protein] + ATP = O-phospho-L-threonyl-[protein] + ADP + H(+)</text>
        <dbReference type="Rhea" id="RHEA:46608"/>
        <dbReference type="Rhea" id="RHEA-COMP:11060"/>
        <dbReference type="Rhea" id="RHEA-COMP:11605"/>
        <dbReference type="ChEBI" id="CHEBI:15378"/>
        <dbReference type="ChEBI" id="CHEBI:30013"/>
        <dbReference type="ChEBI" id="CHEBI:30616"/>
        <dbReference type="ChEBI" id="CHEBI:61977"/>
        <dbReference type="ChEBI" id="CHEBI:456216"/>
        <dbReference type="EC" id="2.7.11.1"/>
    </reaction>
</comment>
<proteinExistence type="predicted"/>
<evidence type="ECO:0000256" key="3">
    <source>
        <dbReference type="ARBA" id="ARBA00022679"/>
    </source>
</evidence>
<dbReference type="Proteomes" id="UP000324800">
    <property type="component" value="Unassembled WGS sequence"/>
</dbReference>